<dbReference type="AlphaFoldDB" id="A0A6A3MMK3"/>
<evidence type="ECO:0000313" key="4">
    <source>
        <dbReference type="Proteomes" id="UP000435112"/>
    </source>
</evidence>
<dbReference type="EMBL" id="QXFU01000467">
    <property type="protein sequence ID" value="KAE9032834.1"/>
    <property type="molecule type" value="Genomic_DNA"/>
</dbReference>
<reference evidence="3 4" key="1">
    <citation type="submission" date="2018-09" db="EMBL/GenBank/DDBJ databases">
        <title>Genomic investigation of the strawberry pathogen Phytophthora fragariae indicates pathogenicity is determined by transcriptional variation in three key races.</title>
        <authorList>
            <person name="Adams T.M."/>
            <person name="Armitage A.D."/>
            <person name="Sobczyk M.K."/>
            <person name="Bates H.J."/>
            <person name="Dunwell J.M."/>
            <person name="Nellist C.F."/>
            <person name="Harrison R.J."/>
        </authorList>
    </citation>
    <scope>NUCLEOTIDE SEQUENCE [LARGE SCALE GENOMIC DNA]</scope>
    <source>
        <strain evidence="2 3">SCRP249</strain>
        <strain evidence="1 4">SCRP324</strain>
    </source>
</reference>
<dbReference type="PANTHER" id="PTHR33129">
    <property type="entry name" value="PROTEIN KINASE DOMAIN-CONTAINING PROTEIN-RELATED"/>
    <property type="match status" value="1"/>
</dbReference>
<comment type="caution">
    <text evidence="1">The sequence shown here is derived from an EMBL/GenBank/DDBJ whole genome shotgun (WGS) entry which is preliminary data.</text>
</comment>
<dbReference type="PANTHER" id="PTHR33129:SF1">
    <property type="entry name" value="ATP-BINDING PROTEIN"/>
    <property type="match status" value="1"/>
</dbReference>
<organism evidence="1 4">
    <name type="scientific">Phytophthora rubi</name>
    <dbReference type="NCBI Taxonomy" id="129364"/>
    <lineage>
        <taxon>Eukaryota</taxon>
        <taxon>Sar</taxon>
        <taxon>Stramenopiles</taxon>
        <taxon>Oomycota</taxon>
        <taxon>Peronosporomycetes</taxon>
        <taxon>Peronosporales</taxon>
        <taxon>Peronosporaceae</taxon>
        <taxon>Phytophthora</taxon>
    </lineage>
</organism>
<accession>A0A6A3MMK3</accession>
<dbReference type="Proteomes" id="UP000429607">
    <property type="component" value="Unassembled WGS sequence"/>
</dbReference>
<protein>
    <submittedName>
        <fullName evidence="1">Uncharacterized protein</fullName>
    </submittedName>
</protein>
<evidence type="ECO:0000313" key="1">
    <source>
        <dbReference type="EMBL" id="KAE9032834.1"/>
    </source>
</evidence>
<gene>
    <name evidence="2" type="ORF">PR001_g8217</name>
    <name evidence="1" type="ORF">PR002_g8993</name>
</gene>
<name>A0A6A3MMK3_9STRA</name>
<sequence>MEVKELEEKPAAQLATDLSVPAGGIKMVAPGETQRFPAFLPMQHPYEREKFFVRECYPIYYDLIMDKLYTKDKRCVVITGAPGTGKSLFYAYFFERFRQEEERQNFTIVTAAFASESKLTKVVAFKGKQNEPIGTSEWPLSSEFNESIWQVDGANTIRLYDGPPFVETPYPLKMVCFTSPKENWLYRFVKDTTVRMLCMPVWTPDELWRAATRLGYNSLSPPLTRAMIDDRFTNFGGVSRECLELTEEVVQTRLELFEAVIKEMSPEVATIMLKGDSAYNGRPRLCHLVPVRDDPWHFEVQIASEGISLKLLEKISTAEFEDRSKLIRCLRGISEEAASRGYLFELKVHELLVRGISIDTILLRDGRGDQQPIRQITFHCEKSNDFNFFEPKTLSKATLSSGPYHIPGVSNFESVDSFYYPYRGGGLFSFKRTRLLLFQMTVASRQPSERERYRGCA</sequence>
<dbReference type="EMBL" id="QXFV01000429">
    <property type="protein sequence ID" value="KAE9037819.1"/>
    <property type="molecule type" value="Genomic_DNA"/>
</dbReference>
<evidence type="ECO:0000313" key="3">
    <source>
        <dbReference type="Proteomes" id="UP000429607"/>
    </source>
</evidence>
<proteinExistence type="predicted"/>
<dbReference type="OrthoDB" id="19861at2759"/>
<dbReference type="InterPro" id="IPR052980">
    <property type="entry name" value="Crinkler_effector"/>
</dbReference>
<dbReference type="Proteomes" id="UP000435112">
    <property type="component" value="Unassembled WGS sequence"/>
</dbReference>
<evidence type="ECO:0000313" key="2">
    <source>
        <dbReference type="EMBL" id="KAE9037819.1"/>
    </source>
</evidence>